<proteinExistence type="predicted"/>
<dbReference type="Gene3D" id="1.20.140.150">
    <property type="match status" value="1"/>
</dbReference>
<evidence type="ECO:0000256" key="2">
    <source>
        <dbReference type="ARBA" id="ARBA00022692"/>
    </source>
</evidence>
<organism evidence="6 8">
    <name type="scientific">Mya arenaria</name>
    <name type="common">Soft-shell clam</name>
    <dbReference type="NCBI Taxonomy" id="6604"/>
    <lineage>
        <taxon>Eukaryota</taxon>
        <taxon>Metazoa</taxon>
        <taxon>Spiralia</taxon>
        <taxon>Lophotrochozoa</taxon>
        <taxon>Mollusca</taxon>
        <taxon>Bivalvia</taxon>
        <taxon>Autobranchia</taxon>
        <taxon>Heteroconchia</taxon>
        <taxon>Euheterodonta</taxon>
        <taxon>Imparidentia</taxon>
        <taxon>Neoheterodontei</taxon>
        <taxon>Myida</taxon>
        <taxon>Myoidea</taxon>
        <taxon>Myidae</taxon>
        <taxon>Mya</taxon>
    </lineage>
</organism>
<accession>A0ABY7DHL2</accession>
<dbReference type="PANTHER" id="PTHR10671:SF108">
    <property type="entry name" value="CLAUDIN FAMILY PROTEIN-RELATED"/>
    <property type="match status" value="1"/>
</dbReference>
<dbReference type="EMBL" id="CP111013">
    <property type="protein sequence ID" value="WAQ97228.1"/>
    <property type="molecule type" value="Genomic_DNA"/>
</dbReference>
<feature type="transmembrane region" description="Helical" evidence="5">
    <location>
        <begin position="173"/>
        <end position="196"/>
    </location>
</feature>
<keyword evidence="3 5" id="KW-1133">Transmembrane helix</keyword>
<keyword evidence="4 5" id="KW-0472">Membrane</keyword>
<gene>
    <name evidence="6" type="ORF">MAR_029861</name>
    <name evidence="7" type="ORF">MAR_029918</name>
</gene>
<dbReference type="PANTHER" id="PTHR10671">
    <property type="entry name" value="EPITHELIAL MEMBRANE PROTEIN-RELATED"/>
    <property type="match status" value="1"/>
</dbReference>
<feature type="transmembrane region" description="Helical" evidence="5">
    <location>
        <begin position="253"/>
        <end position="277"/>
    </location>
</feature>
<evidence type="ECO:0000256" key="5">
    <source>
        <dbReference type="SAM" id="Phobius"/>
    </source>
</evidence>
<evidence type="ECO:0000313" key="8">
    <source>
        <dbReference type="Proteomes" id="UP001164746"/>
    </source>
</evidence>
<feature type="transmembrane region" description="Helical" evidence="5">
    <location>
        <begin position="208"/>
        <end position="233"/>
    </location>
</feature>
<keyword evidence="8" id="KW-1185">Reference proteome</keyword>
<feature type="non-terminal residue" evidence="6">
    <location>
        <position position="1"/>
    </location>
</feature>
<evidence type="ECO:0000313" key="6">
    <source>
        <dbReference type="EMBL" id="WAQ97171.1"/>
    </source>
</evidence>
<name>A0ABY7DHL2_MYAAR</name>
<comment type="subcellular location">
    <subcellularLocation>
        <location evidence="1">Membrane</location>
        <topology evidence="1">Multi-pass membrane protein</topology>
    </subcellularLocation>
</comment>
<dbReference type="EMBL" id="CP111013">
    <property type="protein sequence ID" value="WAQ97171.1"/>
    <property type="molecule type" value="Genomic_DNA"/>
</dbReference>
<evidence type="ECO:0000256" key="3">
    <source>
        <dbReference type="ARBA" id="ARBA00022989"/>
    </source>
</evidence>
<reference evidence="6" key="1">
    <citation type="submission" date="2022-11" db="EMBL/GenBank/DDBJ databases">
        <title>Centuries of genome instability and evolution in soft-shell clam transmissible cancer (bioRxiv).</title>
        <authorList>
            <person name="Hart S.F.M."/>
            <person name="Yonemitsu M.A."/>
            <person name="Giersch R.M."/>
            <person name="Beal B.F."/>
            <person name="Arriagada G."/>
            <person name="Davis B.W."/>
            <person name="Ostrander E.A."/>
            <person name="Goff S.P."/>
            <person name="Metzger M.J."/>
        </authorList>
    </citation>
    <scope>NUCLEOTIDE SEQUENCE</scope>
    <source>
        <strain evidence="6">MELC-2E11</strain>
        <tissue evidence="6">Siphon/mantle</tissue>
    </source>
</reference>
<evidence type="ECO:0000256" key="4">
    <source>
        <dbReference type="ARBA" id="ARBA00023136"/>
    </source>
</evidence>
<dbReference type="Proteomes" id="UP001164746">
    <property type="component" value="Chromosome 2"/>
</dbReference>
<sequence length="293" mass="33006">LCVIILNEVRRELINIPRDYDRARVPTIYCPSLFTLLTQFVDKRTNQPLSVLRGQCSAFAKTAAAMARMGRCHLCLLFTVLFMILISLALLVTCITTDYWYLVETDSSDSTIQRNYSYSIGMWRRCYDNVIPLGVPAEDRAGDCVYTYKDMTRRAEDNMSSENYKYLSLERSWVALMIAAAGMQLFTVVALIFGLWPGDCKAVKRSTLYLIAALMTLLATMAAIASGICFIAMRDLDKTSRAEYPSSVSTSYGWSFIVAWVGTGLGLLEAFIFLALLRIDYEDVAETGRYNNI</sequence>
<evidence type="ECO:0000313" key="7">
    <source>
        <dbReference type="EMBL" id="WAQ97228.1"/>
    </source>
</evidence>
<dbReference type="Pfam" id="PF13903">
    <property type="entry name" value="Claudin_2"/>
    <property type="match status" value="1"/>
</dbReference>
<evidence type="ECO:0000256" key="1">
    <source>
        <dbReference type="ARBA" id="ARBA00004141"/>
    </source>
</evidence>
<dbReference type="InterPro" id="IPR004031">
    <property type="entry name" value="PMP22/EMP/MP20/Claudin"/>
</dbReference>
<dbReference type="InterPro" id="IPR050579">
    <property type="entry name" value="PMP-22/EMP/MP20-like"/>
</dbReference>
<keyword evidence="2 5" id="KW-0812">Transmembrane</keyword>
<protein>
    <submittedName>
        <fullName evidence="6">Uncharacterized protein</fullName>
    </submittedName>
</protein>
<feature type="transmembrane region" description="Helical" evidence="5">
    <location>
        <begin position="74"/>
        <end position="101"/>
    </location>
</feature>